<dbReference type="Ensembl" id="ENSCSAVT00000002716.1">
    <property type="protein sequence ID" value="ENSCSAVP00000002674.1"/>
    <property type="gene ID" value="ENSCSAVG00000001580.1"/>
</dbReference>
<dbReference type="OMA" id="WLVFLYR"/>
<proteinExistence type="predicted"/>
<dbReference type="Pfam" id="PF22990">
    <property type="entry name" value="ABHD16_N"/>
    <property type="match status" value="1"/>
</dbReference>
<dbReference type="Proteomes" id="UP000007875">
    <property type="component" value="Unassembled WGS sequence"/>
</dbReference>
<reference evidence="4" key="1">
    <citation type="submission" date="2003-08" db="EMBL/GenBank/DDBJ databases">
        <authorList>
            <person name="Birren B."/>
            <person name="Nusbaum C."/>
            <person name="Abebe A."/>
            <person name="Abouelleil A."/>
            <person name="Adekoya E."/>
            <person name="Ait-zahra M."/>
            <person name="Allen N."/>
            <person name="Allen T."/>
            <person name="An P."/>
            <person name="Anderson M."/>
            <person name="Anderson S."/>
            <person name="Arachchi H."/>
            <person name="Armbruster J."/>
            <person name="Bachantsang P."/>
            <person name="Baldwin J."/>
            <person name="Barry A."/>
            <person name="Bayul T."/>
            <person name="Blitshsteyn B."/>
            <person name="Bloom T."/>
            <person name="Blye J."/>
            <person name="Boguslavskiy L."/>
            <person name="Borowsky M."/>
            <person name="Boukhgalter B."/>
            <person name="Brunache A."/>
            <person name="Butler J."/>
            <person name="Calixte N."/>
            <person name="Calvo S."/>
            <person name="Camarata J."/>
            <person name="Campo K."/>
            <person name="Chang J."/>
            <person name="Cheshatsang Y."/>
            <person name="Citroen M."/>
            <person name="Collymore A."/>
            <person name="Considine T."/>
            <person name="Cook A."/>
            <person name="Cooke P."/>
            <person name="Corum B."/>
            <person name="Cuomo C."/>
            <person name="David R."/>
            <person name="Dawoe T."/>
            <person name="Degray S."/>
            <person name="Dodge S."/>
            <person name="Dooley K."/>
            <person name="Dorje P."/>
            <person name="Dorjee K."/>
            <person name="Dorris L."/>
            <person name="Duffey N."/>
            <person name="Dupes A."/>
            <person name="Elkins T."/>
            <person name="Engels R."/>
            <person name="Erickson J."/>
            <person name="Farina A."/>
            <person name="Faro S."/>
            <person name="Ferreira P."/>
            <person name="Fischer H."/>
            <person name="Fitzgerald M."/>
            <person name="Foley K."/>
            <person name="Gage D."/>
            <person name="Galagan J."/>
            <person name="Gearin G."/>
            <person name="Gnerre S."/>
            <person name="Gnirke A."/>
            <person name="Goyette A."/>
            <person name="Graham J."/>
            <person name="Grandbois E."/>
            <person name="Gyaltsen K."/>
            <person name="Hafez N."/>
            <person name="Hagopian D."/>
            <person name="Hagos B."/>
            <person name="Hall J."/>
            <person name="Hatcher B."/>
            <person name="Heller A."/>
            <person name="Higgins H."/>
            <person name="Honan T."/>
            <person name="Horn A."/>
            <person name="Houde N."/>
            <person name="Hughes L."/>
            <person name="Hulme W."/>
            <person name="Husby E."/>
            <person name="Iliev I."/>
            <person name="Jaffe D."/>
            <person name="Jones C."/>
            <person name="Kamal M."/>
            <person name="Kamat A."/>
            <person name="Kamvysselis M."/>
            <person name="Karlsson E."/>
            <person name="Kells C."/>
            <person name="Kieu A."/>
            <person name="Kisner P."/>
            <person name="Kodira C."/>
            <person name="Kulbokas E."/>
            <person name="Labutti K."/>
            <person name="Lama D."/>
            <person name="Landers T."/>
            <person name="Leger J."/>
            <person name="Levine S."/>
            <person name="Lewis D."/>
            <person name="Lewis T."/>
            <person name="Lindblad-toh K."/>
            <person name="Liu X."/>
            <person name="Lokyitsang T."/>
            <person name="Lokyitsang Y."/>
            <person name="Lucien O."/>
            <person name="Lui A."/>
            <person name="Ma L.J."/>
            <person name="Mabbitt R."/>
            <person name="Macdonald J."/>
            <person name="Maclean C."/>
            <person name="Major J."/>
            <person name="Manning J."/>
            <person name="Marabella R."/>
            <person name="Maru K."/>
            <person name="Matthews C."/>
            <person name="Mauceli E."/>
            <person name="Mccarthy M."/>
            <person name="Mcdonough S."/>
            <person name="Mcghee T."/>
            <person name="Meldrim J."/>
            <person name="Meneus L."/>
            <person name="Mesirov J."/>
            <person name="Mihalev A."/>
            <person name="Mihova T."/>
            <person name="Mikkelsen T."/>
            <person name="Mlenga V."/>
            <person name="Moru K."/>
            <person name="Mozes J."/>
            <person name="Mulrain L."/>
            <person name="Munson G."/>
            <person name="Naylor J."/>
            <person name="Newes C."/>
            <person name="Nguyen C."/>
            <person name="Nguyen N."/>
            <person name="Nguyen T."/>
            <person name="Nicol R."/>
            <person name="Nielsen C."/>
            <person name="Nizzari M."/>
            <person name="Norbu C."/>
            <person name="Norbu N."/>
            <person name="O'donnell P."/>
            <person name="Okoawo O."/>
            <person name="O'leary S."/>
            <person name="Omotosho B."/>
            <person name="O'neill K."/>
            <person name="Osman S."/>
            <person name="Parker S."/>
            <person name="Perrin D."/>
            <person name="Phunkhang P."/>
            <person name="Piqani B."/>
            <person name="Purcell S."/>
            <person name="Rachupka T."/>
            <person name="Ramasamy U."/>
            <person name="Rameau R."/>
            <person name="Ray V."/>
            <person name="Raymond C."/>
            <person name="Retta R."/>
            <person name="Richardson S."/>
            <person name="Rise C."/>
            <person name="Rodriguez J."/>
            <person name="Rogers J."/>
            <person name="Rogov P."/>
            <person name="Rutman M."/>
            <person name="Schupbach R."/>
            <person name="Seaman C."/>
            <person name="Settipalli S."/>
            <person name="Sharpe T."/>
            <person name="Sheridan J."/>
            <person name="Sherpa N."/>
            <person name="Shi J."/>
            <person name="Smirnov S."/>
            <person name="Smith C."/>
            <person name="Sougnez C."/>
            <person name="Spencer B."/>
            <person name="Stalker J."/>
            <person name="Stange-thomann N."/>
            <person name="Stavropoulos S."/>
            <person name="Stetson K."/>
            <person name="Stone C."/>
            <person name="Stone S."/>
            <person name="Stubbs M."/>
            <person name="Talamas J."/>
            <person name="Tchuinga P."/>
            <person name="Tenzing P."/>
            <person name="Tesfaye S."/>
            <person name="Theodore J."/>
            <person name="Thoulutsang Y."/>
            <person name="Topham K."/>
            <person name="Towey S."/>
            <person name="Tsamla T."/>
            <person name="Tsomo N."/>
            <person name="Vallee D."/>
            <person name="Vassiliev H."/>
            <person name="Venkataraman V."/>
            <person name="Vinson J."/>
            <person name="Vo A."/>
            <person name="Wade C."/>
            <person name="Wang S."/>
            <person name="Wangchuk T."/>
            <person name="Wangdi T."/>
            <person name="Whittaker C."/>
            <person name="Wilkinson J."/>
            <person name="Wu Y."/>
            <person name="Wyman D."/>
            <person name="Yadav S."/>
            <person name="Yang S."/>
            <person name="Yang X."/>
            <person name="Yeager S."/>
            <person name="Yee E."/>
            <person name="Young G."/>
            <person name="Zainoun J."/>
            <person name="Zembeck L."/>
            <person name="Zimmer A."/>
            <person name="Zody M."/>
            <person name="Lander E."/>
        </authorList>
    </citation>
    <scope>NUCLEOTIDE SEQUENCE [LARGE SCALE GENOMIC DNA]</scope>
</reference>
<keyword evidence="1" id="KW-0472">Membrane</keyword>
<sequence>MSVQKFIYSLFGPNVYRIHRSNDASQRAFNYSSNKLESRSQAVLNFLSTTKSILYYTTPLWLVFLYRRGYCCMETMTDLAKFGGCASALFVALLITRGIGRTMNNDYCQFLNILSDAKGSPKNKDKKKLLRGYDFDFNHWPYDFRWDDVESKTSWSKPPSFWRRIRSQHNNIVSTVLIGIPEEILAYVISHTFGISLTYPGSMKLLQAAYGSALQDNRAKLVEQSGGIRSKLIARDGNSIDTMFVDKREK</sequence>
<dbReference type="InterPro" id="IPR054518">
    <property type="entry name" value="ABHD16_N"/>
</dbReference>
<feature type="transmembrane region" description="Helical" evidence="1">
    <location>
        <begin position="82"/>
        <end position="100"/>
    </location>
</feature>
<accession>H2YBH6</accession>
<keyword evidence="1" id="KW-0812">Transmembrane</keyword>
<evidence type="ECO:0000256" key="1">
    <source>
        <dbReference type="SAM" id="Phobius"/>
    </source>
</evidence>
<feature type="domain" description="Phosphatidylserine Lipase ABHD16 N-terminal" evidence="2">
    <location>
        <begin position="5"/>
        <end position="136"/>
    </location>
</feature>
<evidence type="ECO:0000259" key="2">
    <source>
        <dbReference type="Pfam" id="PF22990"/>
    </source>
</evidence>
<dbReference type="AlphaFoldDB" id="H2YBH6"/>
<reference evidence="3" key="3">
    <citation type="submission" date="2025-09" db="UniProtKB">
        <authorList>
            <consortium name="Ensembl"/>
        </authorList>
    </citation>
    <scope>IDENTIFICATION</scope>
</reference>
<dbReference type="GeneTree" id="ENSGT00940000166834"/>
<feature type="transmembrane region" description="Helical" evidence="1">
    <location>
        <begin position="53"/>
        <end position="70"/>
    </location>
</feature>
<dbReference type="HOGENOM" id="CLU_1111076_0_0_1"/>
<keyword evidence="1" id="KW-1133">Transmembrane helix</keyword>
<keyword evidence="4" id="KW-1185">Reference proteome</keyword>
<name>H2YBH6_CIOSA</name>
<protein>
    <recommendedName>
        <fullName evidence="2">Phosphatidylserine Lipase ABHD16 N-terminal domain-containing protein</fullName>
    </recommendedName>
</protein>
<evidence type="ECO:0000313" key="3">
    <source>
        <dbReference type="Ensembl" id="ENSCSAVP00000002674.1"/>
    </source>
</evidence>
<dbReference type="eggNOG" id="KOG1553">
    <property type="taxonomic scope" value="Eukaryota"/>
</dbReference>
<reference evidence="3" key="2">
    <citation type="submission" date="2025-08" db="UniProtKB">
        <authorList>
            <consortium name="Ensembl"/>
        </authorList>
    </citation>
    <scope>IDENTIFICATION</scope>
</reference>
<evidence type="ECO:0000313" key="4">
    <source>
        <dbReference type="Proteomes" id="UP000007875"/>
    </source>
</evidence>
<organism evidence="3 4">
    <name type="scientific">Ciona savignyi</name>
    <name type="common">Pacific transparent sea squirt</name>
    <dbReference type="NCBI Taxonomy" id="51511"/>
    <lineage>
        <taxon>Eukaryota</taxon>
        <taxon>Metazoa</taxon>
        <taxon>Chordata</taxon>
        <taxon>Tunicata</taxon>
        <taxon>Ascidiacea</taxon>
        <taxon>Phlebobranchia</taxon>
        <taxon>Cionidae</taxon>
        <taxon>Ciona</taxon>
    </lineage>
</organism>
<dbReference type="InParanoid" id="H2YBH6"/>